<feature type="transmembrane region" description="Helical" evidence="6">
    <location>
        <begin position="195"/>
        <end position="216"/>
    </location>
</feature>
<evidence type="ECO:0000313" key="10">
    <source>
        <dbReference type="Proteomes" id="UP000186931"/>
    </source>
</evidence>
<dbReference type="Pfam" id="PF13726">
    <property type="entry name" value="Na_H_antiport_2"/>
    <property type="match status" value="1"/>
</dbReference>
<dbReference type="Pfam" id="PF03553">
    <property type="entry name" value="Na_H_antiporter"/>
    <property type="match status" value="1"/>
</dbReference>
<evidence type="ECO:0000256" key="4">
    <source>
        <dbReference type="ARBA" id="ARBA00022989"/>
    </source>
</evidence>
<feature type="transmembrane region" description="Helical" evidence="6">
    <location>
        <begin position="440"/>
        <end position="457"/>
    </location>
</feature>
<dbReference type="RefSeq" id="WP_019836114.1">
    <property type="nucleotide sequence ID" value="NZ_CP183897.1"/>
</dbReference>
<comment type="subcellular location">
    <subcellularLocation>
        <location evidence="1">Cell membrane</location>
        <topology evidence="1">Multi-pass membrane protein</topology>
    </subcellularLocation>
</comment>
<evidence type="ECO:0000256" key="2">
    <source>
        <dbReference type="ARBA" id="ARBA00022475"/>
    </source>
</evidence>
<dbReference type="PANTHER" id="PTHR37821:SF1">
    <property type="entry name" value="AMINO ACID TRANSPORTER YUIF-RELATED"/>
    <property type="match status" value="1"/>
</dbReference>
<feature type="transmembrane region" description="Helical" evidence="6">
    <location>
        <begin position="102"/>
        <end position="134"/>
    </location>
</feature>
<evidence type="ECO:0000313" key="9">
    <source>
        <dbReference type="EMBL" id="OFE42687.1"/>
    </source>
</evidence>
<feature type="transmembrane region" description="Helical" evidence="6">
    <location>
        <begin position="256"/>
        <end position="273"/>
    </location>
</feature>
<feature type="transmembrane region" description="Helical" evidence="6">
    <location>
        <begin position="378"/>
        <end position="405"/>
    </location>
</feature>
<dbReference type="AlphaFoldDB" id="A0A1E8DZC7"/>
<keyword evidence="4 6" id="KW-1133">Transmembrane helix</keyword>
<evidence type="ECO:0000256" key="1">
    <source>
        <dbReference type="ARBA" id="ARBA00004651"/>
    </source>
</evidence>
<feature type="transmembrane region" description="Helical" evidence="6">
    <location>
        <begin position="27"/>
        <end position="47"/>
    </location>
</feature>
<dbReference type="PANTHER" id="PTHR37821">
    <property type="entry name" value="AMINO ACID TRANSPORTER YUIF-RELATED"/>
    <property type="match status" value="1"/>
</dbReference>
<keyword evidence="3 6" id="KW-0812">Transmembrane</keyword>
<evidence type="ECO:0000256" key="3">
    <source>
        <dbReference type="ARBA" id="ARBA00022692"/>
    </source>
</evidence>
<dbReference type="eggNOG" id="COG2056">
    <property type="taxonomic scope" value="Bacteria"/>
</dbReference>
<dbReference type="STRING" id="202956.BJN41_12840"/>
<gene>
    <name evidence="9" type="ORF">BJN41_12840</name>
</gene>
<evidence type="ECO:0000256" key="6">
    <source>
        <dbReference type="SAM" id="Phobius"/>
    </source>
</evidence>
<proteinExistence type="predicted"/>
<keyword evidence="5 6" id="KW-0472">Membrane</keyword>
<protein>
    <submittedName>
        <fullName evidence="9">Sodium:proton antiporter</fullName>
    </submittedName>
</protein>
<evidence type="ECO:0000256" key="5">
    <source>
        <dbReference type="ARBA" id="ARBA00023136"/>
    </source>
</evidence>
<dbReference type="Proteomes" id="UP000186931">
    <property type="component" value="Unassembled WGS sequence"/>
</dbReference>
<dbReference type="InterPro" id="IPR052576">
    <property type="entry name" value="AA_Transporter-Related"/>
</dbReference>
<evidence type="ECO:0000259" key="7">
    <source>
        <dbReference type="Pfam" id="PF03553"/>
    </source>
</evidence>
<feature type="domain" description="Putative Na+/H+ antiporter N-terminal" evidence="8">
    <location>
        <begin position="3"/>
        <end position="87"/>
    </location>
</feature>
<feature type="transmembrane region" description="Helical" evidence="6">
    <location>
        <begin position="146"/>
        <end position="171"/>
    </location>
</feature>
<organism evidence="9 10">
    <name type="scientific">Acinetobacter towneri</name>
    <dbReference type="NCBI Taxonomy" id="202956"/>
    <lineage>
        <taxon>Bacteria</taxon>
        <taxon>Pseudomonadati</taxon>
        <taxon>Pseudomonadota</taxon>
        <taxon>Gammaproteobacteria</taxon>
        <taxon>Moraxellales</taxon>
        <taxon>Moraxellaceae</taxon>
        <taxon>Acinetobacter</taxon>
    </lineage>
</organism>
<dbReference type="InterPro" id="IPR032813">
    <property type="entry name" value="Na_H_antiport_N"/>
</dbReference>
<evidence type="ECO:0000259" key="8">
    <source>
        <dbReference type="Pfam" id="PF13726"/>
    </source>
</evidence>
<dbReference type="EMBL" id="MKQS01000028">
    <property type="protein sequence ID" value="OFE42687.1"/>
    <property type="molecule type" value="Genomic_DNA"/>
</dbReference>
<dbReference type="GO" id="GO:0005886">
    <property type="term" value="C:plasma membrane"/>
    <property type="evidence" value="ECO:0007669"/>
    <property type="project" value="UniProtKB-SubCell"/>
</dbReference>
<sequence>MFAILAAISIMFGLSLARVPVVFALVIGAVSGGLLAGLGLQGTLDAFNNGLGGGAKIALAYGILGAFALALARSGLPDLLAYKLIRTLTGSSNTKVQNRVKYLIYFTVALAAVFSQNLIPVHIAFIPVLIPPLLSVFNHLNLDRRAVACLLTFGLVATYMFVPVGFGAIFLNDILAHNINTFGAPYGFAIQNEDIPAAMFIPVFGMFIGLLIALFVSYRKPRHYQDVQVARTQSISSELNADTAGSSLQAPQIAKFTLWMAVFAIIATLAVQLYSDSMILAGLVGVAILSCAGIFKWKEADDVIITGMRMMALIGFIMIAAQGFAAVIEATNQVPALVEASVQWIGDSKGLAAFLMLLIGLLITLGIGSSFSTVPILAIIYVPLCLQFGFSPAATIAIIGTAAALGDAGSPASDSTLGPTSGLNMDGQHDHMKDSVVPTFIHFNIPLIIFGWIAAMVL</sequence>
<feature type="transmembrane region" description="Helical" evidence="6">
    <location>
        <begin position="59"/>
        <end position="82"/>
    </location>
</feature>
<feature type="transmembrane region" description="Helical" evidence="6">
    <location>
        <begin position="310"/>
        <end position="331"/>
    </location>
</feature>
<name>A0A1E8DZC7_9GAMM</name>
<feature type="domain" description="Na+/H+ antiporter NhaC-like C-terminal" evidence="7">
    <location>
        <begin position="151"/>
        <end position="452"/>
    </location>
</feature>
<reference evidence="9 10" key="1">
    <citation type="submission" date="2016-10" db="EMBL/GenBank/DDBJ databases">
        <title>Genome of airborne Acinetobacter sp. 5-2Ac02 in the hospital environment: Species near to Acinetobacter towneri.</title>
        <authorList>
            <person name="Barbosa B."/>
            <person name="Fernandez-Garcia L."/>
            <person name="Gato E."/>
            <person name="Leao R."/>
            <person name="Albano R."/>
            <person name="Fernandez B."/>
            <person name="Fernandez-Cuenca F."/>
            <person name="Marques E."/>
            <person name="Tomas M."/>
        </authorList>
    </citation>
    <scope>NUCLEOTIDE SEQUENCE [LARGE SCALE GENOMIC DNA]</scope>
    <source>
        <strain evidence="9 10">5-2Ac02</strain>
    </source>
</reference>
<comment type="caution">
    <text evidence="9">The sequence shown here is derived from an EMBL/GenBank/DDBJ whole genome shotgun (WGS) entry which is preliminary data.</text>
</comment>
<feature type="transmembrane region" description="Helical" evidence="6">
    <location>
        <begin position="279"/>
        <end position="298"/>
    </location>
</feature>
<keyword evidence="2" id="KW-1003">Cell membrane</keyword>
<dbReference type="InterPro" id="IPR018461">
    <property type="entry name" value="Na/H_Antiport_NhaC-like_C"/>
</dbReference>
<feature type="transmembrane region" description="Helical" evidence="6">
    <location>
        <begin position="351"/>
        <end position="371"/>
    </location>
</feature>
<accession>A0A1E8DZC7</accession>